<feature type="transmembrane region" description="Helical" evidence="1">
    <location>
        <begin position="44"/>
        <end position="61"/>
    </location>
</feature>
<accession>A0A3M4XYJ6</accession>
<dbReference type="AlphaFoldDB" id="A0A3M4XYJ6"/>
<keyword evidence="2" id="KW-0808">Transferase</keyword>
<feature type="transmembrane region" description="Helical" evidence="1">
    <location>
        <begin position="106"/>
        <end position="128"/>
    </location>
</feature>
<organism evidence="2 3">
    <name type="scientific">Pseudomonas coronafaciens pv. striafaciens</name>
    <dbReference type="NCBI Taxonomy" id="235276"/>
    <lineage>
        <taxon>Bacteria</taxon>
        <taxon>Pseudomonadati</taxon>
        <taxon>Pseudomonadota</taxon>
        <taxon>Gammaproteobacteria</taxon>
        <taxon>Pseudomonadales</taxon>
        <taxon>Pseudomonadaceae</taxon>
        <taxon>Pseudomonas</taxon>
        <taxon>Pseudomonas coronafaciens</taxon>
    </lineage>
</organism>
<gene>
    <name evidence="2" type="ORF">ALP78_02010</name>
</gene>
<keyword evidence="1" id="KW-1133">Transmembrane helix</keyword>
<feature type="transmembrane region" description="Helical" evidence="1">
    <location>
        <begin position="21"/>
        <end position="38"/>
    </location>
</feature>
<feature type="transmembrane region" description="Helical" evidence="1">
    <location>
        <begin position="73"/>
        <end position="94"/>
    </location>
</feature>
<name>A0A3M4XYJ6_9PSED</name>
<keyword evidence="1" id="KW-0472">Membrane</keyword>
<reference evidence="2 3" key="1">
    <citation type="submission" date="2018-08" db="EMBL/GenBank/DDBJ databases">
        <title>Recombination of ecologically and evolutionarily significant loci maintains genetic cohesion in the Pseudomonas syringae species complex.</title>
        <authorList>
            <person name="Dillon M."/>
            <person name="Thakur S."/>
            <person name="Almeida R.N.D."/>
            <person name="Weir B.S."/>
            <person name="Guttman D.S."/>
        </authorList>
    </citation>
    <scope>NUCLEOTIDE SEQUENCE [LARGE SCALE GENOMIC DNA]</scope>
    <source>
        <strain evidence="2 3">ICMP 4996</strain>
    </source>
</reference>
<dbReference type="GO" id="GO:0016740">
    <property type="term" value="F:transferase activity"/>
    <property type="evidence" value="ECO:0007669"/>
    <property type="project" value="UniProtKB-KW"/>
</dbReference>
<evidence type="ECO:0000256" key="1">
    <source>
        <dbReference type="SAM" id="Phobius"/>
    </source>
</evidence>
<dbReference type="Gene3D" id="3.40.630.30">
    <property type="match status" value="1"/>
</dbReference>
<dbReference type="EMBL" id="RBSD01000195">
    <property type="protein sequence ID" value="RMR80697.1"/>
    <property type="molecule type" value="Genomic_DNA"/>
</dbReference>
<proteinExistence type="predicted"/>
<sequence>MMANKNNAFRQGMFDKASDKLKLIIFISVLALVSYESIDAGVVFLFLEVVFIATLSLAVYCRKHKRWKQSIRLYLVNRAVGFLQPIVTLFFALFVFDLEVADHGLAYSALIADVIITAITIDMFVDYFSPVRVREMLIQDVESLYEIEKETFSEDQLASPSQIKKRIQTNPGTCFLAEHVEFGVVGSLYVRPVSKEDTVITKKDHKEIQNNDDFSTHKKSDSLYIVGIQAKKVKGVSVAAYLQAACIKNAMLKDYKGIFGGPRIPEYHLHNDVDLEQFVQSDSAKLLKHLLRNATIPFVCKPEVLCGLYDYFPDPESLNCAALVWMPTPFYRAPKPVKKIFSGIIYSFAIAF</sequence>
<dbReference type="Proteomes" id="UP000268004">
    <property type="component" value="Unassembled WGS sequence"/>
</dbReference>
<comment type="caution">
    <text evidence="2">The sequence shown here is derived from an EMBL/GenBank/DDBJ whole genome shotgun (WGS) entry which is preliminary data.</text>
</comment>
<evidence type="ECO:0000313" key="2">
    <source>
        <dbReference type="EMBL" id="RMR80697.1"/>
    </source>
</evidence>
<keyword evidence="1" id="KW-0812">Transmembrane</keyword>
<evidence type="ECO:0000313" key="3">
    <source>
        <dbReference type="Proteomes" id="UP000268004"/>
    </source>
</evidence>
<protein>
    <submittedName>
        <fullName evidence="2">GCN5-related N-acetyltransferase</fullName>
    </submittedName>
</protein>